<keyword evidence="3" id="KW-0964">Secreted</keyword>
<evidence type="ECO:0000313" key="10">
    <source>
        <dbReference type="Proteomes" id="UP000593571"/>
    </source>
</evidence>
<feature type="compositionally biased region" description="Basic and acidic residues" evidence="7">
    <location>
        <begin position="38"/>
        <end position="51"/>
    </location>
</feature>
<dbReference type="GO" id="GO:0005576">
    <property type="term" value="C:extracellular region"/>
    <property type="evidence" value="ECO:0007669"/>
    <property type="project" value="UniProtKB-SubCell"/>
</dbReference>
<dbReference type="AlphaFoldDB" id="A0A7J8E7R1"/>
<keyword evidence="5" id="KW-1015">Disulfide bond</keyword>
<dbReference type="PANTHER" id="PTHR15258">
    <property type="entry name" value="FGF BINDING PROTEIN-RELATED"/>
    <property type="match status" value="1"/>
</dbReference>
<comment type="subcellular location">
    <subcellularLocation>
        <location evidence="1">Secreted</location>
    </subcellularLocation>
</comment>
<reference evidence="9 10" key="1">
    <citation type="journal article" date="2020" name="Nature">
        <title>Six reference-quality genomes reveal evolution of bat adaptations.</title>
        <authorList>
            <person name="Jebb D."/>
            <person name="Huang Z."/>
            <person name="Pippel M."/>
            <person name="Hughes G.M."/>
            <person name="Lavrichenko K."/>
            <person name="Devanna P."/>
            <person name="Winkler S."/>
            <person name="Jermiin L.S."/>
            <person name="Skirmuntt E.C."/>
            <person name="Katzourakis A."/>
            <person name="Burkitt-Gray L."/>
            <person name="Ray D.A."/>
            <person name="Sullivan K.A.M."/>
            <person name="Roscito J.G."/>
            <person name="Kirilenko B.M."/>
            <person name="Davalos L.M."/>
            <person name="Corthals A.P."/>
            <person name="Power M.L."/>
            <person name="Jones G."/>
            <person name="Ransome R.D."/>
            <person name="Dechmann D.K.N."/>
            <person name="Locatelli A.G."/>
            <person name="Puechmaille S.J."/>
            <person name="Fedrigo O."/>
            <person name="Jarvis E.D."/>
            <person name="Hiller M."/>
            <person name="Vernes S.C."/>
            <person name="Myers E.W."/>
            <person name="Teeling E.C."/>
        </authorList>
    </citation>
    <scope>NUCLEOTIDE SEQUENCE [LARGE SCALE GENOMIC DNA]</scope>
    <source>
        <strain evidence="9">MRouAeg1</strain>
        <tissue evidence="9">Muscle</tissue>
    </source>
</reference>
<evidence type="ECO:0000256" key="2">
    <source>
        <dbReference type="ARBA" id="ARBA00008326"/>
    </source>
</evidence>
<protein>
    <submittedName>
        <fullName evidence="9">Fibroblast growth factor binding protein 1</fullName>
    </submittedName>
</protein>
<dbReference type="OrthoDB" id="8875908at2759"/>
<evidence type="ECO:0000313" key="9">
    <source>
        <dbReference type="EMBL" id="KAF6431222.1"/>
    </source>
</evidence>
<evidence type="ECO:0000256" key="8">
    <source>
        <dbReference type="SAM" id="SignalP"/>
    </source>
</evidence>
<evidence type="ECO:0000256" key="4">
    <source>
        <dbReference type="ARBA" id="ARBA00022729"/>
    </source>
</evidence>
<accession>A0A7J8E7R1</accession>
<evidence type="ECO:0000256" key="5">
    <source>
        <dbReference type="ARBA" id="ARBA00023157"/>
    </source>
</evidence>
<feature type="region of interest" description="Disordered" evidence="7">
    <location>
        <begin position="31"/>
        <end position="51"/>
    </location>
</feature>
<gene>
    <name evidence="9" type="ORF">HJG63_005130</name>
</gene>
<dbReference type="GO" id="GO:0007267">
    <property type="term" value="P:cell-cell signaling"/>
    <property type="evidence" value="ECO:0007669"/>
    <property type="project" value="TreeGrafter"/>
</dbReference>
<evidence type="ECO:0000256" key="3">
    <source>
        <dbReference type="ARBA" id="ARBA00022525"/>
    </source>
</evidence>
<feature type="signal peptide" evidence="8">
    <location>
        <begin position="1"/>
        <end position="18"/>
    </location>
</feature>
<dbReference type="EMBL" id="JACASE010000010">
    <property type="protein sequence ID" value="KAF6431222.1"/>
    <property type="molecule type" value="Genomic_DNA"/>
</dbReference>
<proteinExistence type="inferred from homology"/>
<keyword evidence="10" id="KW-1185">Reference proteome</keyword>
<keyword evidence="4 8" id="KW-0732">Signal</keyword>
<keyword evidence="6" id="KW-0340">Growth factor binding</keyword>
<comment type="caution">
    <text evidence="9">The sequence shown here is derived from an EMBL/GenBank/DDBJ whole genome shotgun (WGS) entry which is preliminary data.</text>
</comment>
<evidence type="ECO:0000256" key="6">
    <source>
        <dbReference type="ARBA" id="ARBA00023183"/>
    </source>
</evidence>
<comment type="similarity">
    <text evidence="2">Belongs to the fibroblast growth factor-binding protein family.</text>
</comment>
<evidence type="ECO:0000256" key="1">
    <source>
        <dbReference type="ARBA" id="ARBA00004613"/>
    </source>
</evidence>
<evidence type="ECO:0000256" key="7">
    <source>
        <dbReference type="SAM" id="MobiDB-lite"/>
    </source>
</evidence>
<dbReference type="InterPro" id="IPR010510">
    <property type="entry name" value="FGF1-bd"/>
</dbReference>
<name>A0A7J8E7R1_ROUAE</name>
<feature type="chain" id="PRO_5029449066" evidence="8">
    <location>
        <begin position="19"/>
        <end position="254"/>
    </location>
</feature>
<organism evidence="9 10">
    <name type="scientific">Rousettus aegyptiacus</name>
    <name type="common">Egyptian fruit bat</name>
    <name type="synonym">Pteropus aegyptiacus</name>
    <dbReference type="NCBI Taxonomy" id="9407"/>
    <lineage>
        <taxon>Eukaryota</taxon>
        <taxon>Metazoa</taxon>
        <taxon>Chordata</taxon>
        <taxon>Craniata</taxon>
        <taxon>Vertebrata</taxon>
        <taxon>Euteleostomi</taxon>
        <taxon>Mammalia</taxon>
        <taxon>Eutheria</taxon>
        <taxon>Laurasiatheria</taxon>
        <taxon>Chiroptera</taxon>
        <taxon>Yinpterochiroptera</taxon>
        <taxon>Pteropodoidea</taxon>
        <taxon>Pteropodidae</taxon>
        <taxon>Rousettinae</taxon>
        <taxon>Rousettus</taxon>
    </lineage>
</organism>
<sequence length="254" mass="28554">MRIHSLTLLAFLLLAAQALLVGSEKEVKNRRVSGATTDKTHTLGKSHIEEESQPPKHLIKGKFVAQDQASCRWVVTEKEEGVVLKVECARQGEKFSCFFTGNPTSCLELTQKSIYWKQIVRNLRSQKVICGDSEGILMTKVCRKKFPESNLKLVNSTLIRKKPSQESMEPSPTEQSMVNEASITEPNKFKQFAPEEKVVVKDNALSGPAEDKTMAANNPTRVEDPDMVNQRKVALEYWSTFCEFFITLIQGISC</sequence>
<dbReference type="Pfam" id="PF06473">
    <property type="entry name" value="FGF-BP1"/>
    <property type="match status" value="1"/>
</dbReference>
<dbReference type="PANTHER" id="PTHR15258:SF2">
    <property type="entry name" value="FIBROBLAST GROWTH FACTOR-BINDING PROTEIN 1"/>
    <property type="match status" value="1"/>
</dbReference>
<dbReference type="GO" id="GO:0019838">
    <property type="term" value="F:growth factor binding"/>
    <property type="evidence" value="ECO:0007669"/>
    <property type="project" value="UniProtKB-KW"/>
</dbReference>
<dbReference type="Proteomes" id="UP000593571">
    <property type="component" value="Unassembled WGS sequence"/>
</dbReference>